<reference evidence="1" key="1">
    <citation type="submission" date="2021-06" db="EMBL/GenBank/DDBJ databases">
        <authorList>
            <person name="Kallberg Y."/>
            <person name="Tangrot J."/>
            <person name="Rosling A."/>
        </authorList>
    </citation>
    <scope>NUCLEOTIDE SEQUENCE</scope>
    <source>
        <strain evidence="1">IN212</strain>
    </source>
</reference>
<accession>A0A9N9CYI8</accession>
<evidence type="ECO:0000313" key="1">
    <source>
        <dbReference type="EMBL" id="CAG8620868.1"/>
    </source>
</evidence>
<dbReference type="EMBL" id="CAJVPZ010010566">
    <property type="protein sequence ID" value="CAG8620868.1"/>
    <property type="molecule type" value="Genomic_DNA"/>
</dbReference>
<comment type="caution">
    <text evidence="1">The sequence shown here is derived from an EMBL/GenBank/DDBJ whole genome shotgun (WGS) entry which is preliminary data.</text>
</comment>
<dbReference type="AlphaFoldDB" id="A0A9N9CYI8"/>
<organism evidence="1 2">
    <name type="scientific">Racocetra fulgida</name>
    <dbReference type="NCBI Taxonomy" id="60492"/>
    <lineage>
        <taxon>Eukaryota</taxon>
        <taxon>Fungi</taxon>
        <taxon>Fungi incertae sedis</taxon>
        <taxon>Mucoromycota</taxon>
        <taxon>Glomeromycotina</taxon>
        <taxon>Glomeromycetes</taxon>
        <taxon>Diversisporales</taxon>
        <taxon>Gigasporaceae</taxon>
        <taxon>Racocetra</taxon>
    </lineage>
</organism>
<name>A0A9N9CYI8_9GLOM</name>
<dbReference type="OrthoDB" id="2379461at2759"/>
<keyword evidence="2" id="KW-1185">Reference proteome</keyword>
<proteinExistence type="predicted"/>
<protein>
    <submittedName>
        <fullName evidence="1">10749_t:CDS:1</fullName>
    </submittedName>
</protein>
<gene>
    <name evidence="1" type="ORF">RFULGI_LOCUS7352</name>
</gene>
<evidence type="ECO:0000313" key="2">
    <source>
        <dbReference type="Proteomes" id="UP000789396"/>
    </source>
</evidence>
<dbReference type="Proteomes" id="UP000789396">
    <property type="component" value="Unassembled WGS sequence"/>
</dbReference>
<sequence>MSDPESDDIKKDWKKKFIDQIKSPSYYKKTKPFLPNSTDPESWKKYRIDLSEYLEHSMCLEPICSELSLIDILISENPGYDDEAIINEYAKTVIDNKNTPKTKLSREIDTNPYSYYKNVRKKSCNMRFARNLLAATKQLGNSKYDFFERARFPMSIIIDKNITPIIDEYKTIMHI</sequence>